<dbReference type="InterPro" id="IPR049280">
    <property type="entry name" value="DUF6852"/>
</dbReference>
<evidence type="ECO:0000259" key="2">
    <source>
        <dbReference type="Pfam" id="PF21186"/>
    </source>
</evidence>
<evidence type="ECO:0000313" key="3">
    <source>
        <dbReference type="EMBL" id="GAP42850.1"/>
    </source>
</evidence>
<feature type="domain" description="DUF6852" evidence="2">
    <location>
        <begin position="51"/>
        <end position="119"/>
    </location>
</feature>
<accession>A0A0S7BXC3</accession>
<organism evidence="3">
    <name type="scientific">Lentimicrobium saccharophilum</name>
    <dbReference type="NCBI Taxonomy" id="1678841"/>
    <lineage>
        <taxon>Bacteria</taxon>
        <taxon>Pseudomonadati</taxon>
        <taxon>Bacteroidota</taxon>
        <taxon>Bacteroidia</taxon>
        <taxon>Bacteroidales</taxon>
        <taxon>Lentimicrobiaceae</taxon>
        <taxon>Lentimicrobium</taxon>
    </lineage>
</organism>
<gene>
    <name evidence="3" type="ORF">TBC1_11990</name>
</gene>
<dbReference type="RefSeq" id="WP_062042789.1">
    <property type="nucleotide sequence ID" value="NZ_DF968182.1"/>
</dbReference>
<dbReference type="InterPro" id="IPR049281">
    <property type="entry name" value="BVU_3817-like_C_sf"/>
</dbReference>
<dbReference type="Gene3D" id="2.30.30.730">
    <property type="match status" value="1"/>
</dbReference>
<proteinExistence type="predicted"/>
<dbReference type="OrthoDB" id="675198at2"/>
<dbReference type="Proteomes" id="UP000053091">
    <property type="component" value="Unassembled WGS sequence"/>
</dbReference>
<sequence>MDLKEIMAIGGKPGLYKMVAQAKNGIIVESLIDQKRIQAFAHEKISSLEEISIFTETEDKPLREILKDIYTKLEGKAAPDFRNDNAKLKTFFGEMVPDYDKERVYVSHMQKVVSWYNLLQQHNMLDFSEPETTSESGGESTVDE</sequence>
<dbReference type="AlphaFoldDB" id="A0A0S7BXC3"/>
<dbReference type="STRING" id="1678841.TBC1_11990"/>
<dbReference type="InterPro" id="IPR049282">
    <property type="entry name" value="BVU_3817_N_sf"/>
</dbReference>
<dbReference type="EMBL" id="DF968182">
    <property type="protein sequence ID" value="GAP42850.1"/>
    <property type="molecule type" value="Genomic_DNA"/>
</dbReference>
<reference evidence="3" key="1">
    <citation type="journal article" date="2015" name="Genome Announc.">
        <title>Draft Genome Sequence of Bacteroidales Strain TBC1, a Novel Isolate from a Methanogenic Wastewater Treatment System.</title>
        <authorList>
            <person name="Tourlousse D.M."/>
            <person name="Matsuura N."/>
            <person name="Sun L."/>
            <person name="Toyonaga M."/>
            <person name="Kuroda K."/>
            <person name="Ohashi A."/>
            <person name="Cruz R."/>
            <person name="Yamaguchi T."/>
            <person name="Sekiguchi Y."/>
        </authorList>
    </citation>
    <scope>NUCLEOTIDE SEQUENCE [LARGE SCALE GENOMIC DNA]</scope>
    <source>
        <strain evidence="3">TBC1</strain>
    </source>
</reference>
<evidence type="ECO:0000259" key="1">
    <source>
        <dbReference type="Pfam" id="PF18347"/>
    </source>
</evidence>
<dbReference type="Pfam" id="PF18347">
    <property type="entry name" value="DUF5606"/>
    <property type="match status" value="1"/>
</dbReference>
<dbReference type="Pfam" id="PF21186">
    <property type="entry name" value="DUF6852"/>
    <property type="match status" value="1"/>
</dbReference>
<keyword evidence="4" id="KW-1185">Reference proteome</keyword>
<name>A0A0S7BXC3_9BACT</name>
<feature type="domain" description="DUF5606" evidence="1">
    <location>
        <begin position="3"/>
        <end position="48"/>
    </location>
</feature>
<dbReference type="Gene3D" id="1.10.10.1650">
    <property type="match status" value="1"/>
</dbReference>
<protein>
    <submittedName>
        <fullName evidence="3">Uncharacterized protein</fullName>
    </submittedName>
</protein>
<dbReference type="InterPro" id="IPR041218">
    <property type="entry name" value="DUF5606"/>
</dbReference>
<evidence type="ECO:0000313" key="4">
    <source>
        <dbReference type="Proteomes" id="UP000053091"/>
    </source>
</evidence>